<dbReference type="AlphaFoldDB" id="F0XE77"/>
<feature type="transmembrane region" description="Helical" evidence="2">
    <location>
        <begin position="72"/>
        <end position="96"/>
    </location>
</feature>
<accession>F0XE77</accession>
<keyword evidence="2" id="KW-1133">Transmembrane helix</keyword>
<evidence type="ECO:0000313" key="4">
    <source>
        <dbReference type="Proteomes" id="UP000007796"/>
    </source>
</evidence>
<evidence type="ECO:0000256" key="1">
    <source>
        <dbReference type="SAM" id="MobiDB-lite"/>
    </source>
</evidence>
<feature type="region of interest" description="Disordered" evidence="1">
    <location>
        <begin position="431"/>
        <end position="473"/>
    </location>
</feature>
<organism evidence="4">
    <name type="scientific">Grosmannia clavigera (strain kw1407 / UAMH 11150)</name>
    <name type="common">Blue stain fungus</name>
    <name type="synonym">Graphiocladiella clavigera</name>
    <dbReference type="NCBI Taxonomy" id="655863"/>
    <lineage>
        <taxon>Eukaryota</taxon>
        <taxon>Fungi</taxon>
        <taxon>Dikarya</taxon>
        <taxon>Ascomycota</taxon>
        <taxon>Pezizomycotina</taxon>
        <taxon>Sordariomycetes</taxon>
        <taxon>Sordariomycetidae</taxon>
        <taxon>Ophiostomatales</taxon>
        <taxon>Ophiostomataceae</taxon>
        <taxon>Leptographium</taxon>
    </lineage>
</organism>
<feature type="compositionally biased region" description="Low complexity" evidence="1">
    <location>
        <begin position="434"/>
        <end position="464"/>
    </location>
</feature>
<gene>
    <name evidence="3" type="ORF">CMQ_1483</name>
</gene>
<proteinExistence type="predicted"/>
<evidence type="ECO:0000256" key="2">
    <source>
        <dbReference type="SAM" id="Phobius"/>
    </source>
</evidence>
<dbReference type="Proteomes" id="UP000007796">
    <property type="component" value="Unassembled WGS sequence"/>
</dbReference>
<keyword evidence="2" id="KW-0472">Membrane</keyword>
<sequence length="711" mass="76625">MQNLANPHTAPVYTHLPGDEAYMIQSGMAWPQKSPATSETSYWPHEMPLPQEPAGLPPPEAKQLIVGRASKYAFFLVDLCMTVLGVLFLTFGWLVFKADGSNADSKNSWGRRLDRIAQYTPTVFPVLFGAALGGALRRYATFRVQTRSGISVATLEQYIGSQSIYRAVATHVKLRSVNLLGVFILLLWCLSPLGGQAALRVIRLVSEQPASTTGLYAMQTFQEYQYGFALQAQESLLTVKYPTVAAIMSASLLNKRNQDLWGNVRLPSIEMIEQAGGTNSSSNDVAADGPWLDVPTPTNLTYPSLVGVPVNNLSASGTNQFVLPGSYLAVSCPVYGLSAQTTFTNYTAENVTEPGGDFDCTWYAPLRSTMYLQLAVSLPCADAKTGVTEMLTNEITRPARRLIWESLSSEGNLTRAECLLTTTYVEADVNCTANSSPSTGTNSSSSDDMDSSNGSSGSSTCTPSRVRRSRSSHVRAGGFDSNWTVLDAGTTNDASALLYLVTMLFSESGSVMEALDPIPVYMAFPFHAVGASVSSPYDTVLADTVDVTTFELRLAQVLNTILIIGTVPQYLTGAFNTSAAARQDNSAIFDIPASVIAKPRIIVHYSPVWLVFLTICSLAVVLTGIFSGVLHLFIIAPDVLETIAVAFLPNRLGPGRIAGNSTWSGSEWARKHKHVRLVLGDVAPDAEAGRIGLTTVGNQSVAPLKLGRWYM</sequence>
<keyword evidence="2" id="KW-0812">Transmembrane</keyword>
<dbReference type="EMBL" id="GL629765">
    <property type="protein sequence ID" value="EFX04555.1"/>
    <property type="molecule type" value="Genomic_DNA"/>
</dbReference>
<dbReference type="OrthoDB" id="3692311at2759"/>
<feature type="transmembrane region" description="Helical" evidence="2">
    <location>
        <begin position="608"/>
        <end position="634"/>
    </location>
</feature>
<dbReference type="InParanoid" id="F0XE77"/>
<dbReference type="HOGENOM" id="CLU_012207_0_0_1"/>
<dbReference type="RefSeq" id="XP_014174037.1">
    <property type="nucleotide sequence ID" value="XM_014318562.1"/>
</dbReference>
<feature type="transmembrane region" description="Helical" evidence="2">
    <location>
        <begin position="116"/>
        <end position="136"/>
    </location>
</feature>
<evidence type="ECO:0000313" key="3">
    <source>
        <dbReference type="EMBL" id="EFX04555.1"/>
    </source>
</evidence>
<dbReference type="GeneID" id="25974366"/>
<keyword evidence="4" id="KW-1185">Reference proteome</keyword>
<protein>
    <submittedName>
        <fullName evidence="3">Uncharacterized protein</fullName>
    </submittedName>
</protein>
<dbReference type="eggNOG" id="ENOG502RZ6R">
    <property type="taxonomic scope" value="Eukaryota"/>
</dbReference>
<reference evidence="3 4" key="1">
    <citation type="journal article" date="2011" name="Proc. Natl. Acad. Sci. U.S.A.">
        <title>Genome and transcriptome analyses of the mountain pine beetle-fungal symbiont Grosmannia clavigera, a lodgepole pine pathogen.</title>
        <authorList>
            <person name="DiGuistini S."/>
            <person name="Wang Y."/>
            <person name="Liao N.Y."/>
            <person name="Taylor G."/>
            <person name="Tanguay P."/>
            <person name="Feau N."/>
            <person name="Henrissat B."/>
            <person name="Chan S.K."/>
            <person name="Hesse-Orce U."/>
            <person name="Alamouti S.M."/>
            <person name="Tsui C.K.M."/>
            <person name="Docking R.T."/>
            <person name="Levasseur A."/>
            <person name="Haridas S."/>
            <person name="Robertson G."/>
            <person name="Birol I."/>
            <person name="Holt R.A."/>
            <person name="Marra M.A."/>
            <person name="Hamelin R.C."/>
            <person name="Hirst M."/>
            <person name="Jones S.J.M."/>
            <person name="Bohlmann J."/>
            <person name="Breuil C."/>
        </authorList>
    </citation>
    <scope>NUCLEOTIDE SEQUENCE [LARGE SCALE GENOMIC DNA]</scope>
    <source>
        <strain evidence="4">kw1407 / UAMH 11150</strain>
    </source>
</reference>
<name>F0XE77_GROCL</name>
<feature type="transmembrane region" description="Helical" evidence="2">
    <location>
        <begin position="179"/>
        <end position="199"/>
    </location>
</feature>
<dbReference type="STRING" id="655863.F0XE77"/>